<keyword evidence="4" id="KW-1185">Reference proteome</keyword>
<comment type="caution">
    <text evidence="3">The sequence shown here is derived from an EMBL/GenBank/DDBJ whole genome shotgun (WGS) entry which is preliminary data.</text>
</comment>
<evidence type="ECO:0000256" key="2">
    <source>
        <dbReference type="SAM" id="Phobius"/>
    </source>
</evidence>
<dbReference type="EMBL" id="ASRX01000108">
    <property type="protein sequence ID" value="EYF00493.1"/>
    <property type="molecule type" value="Genomic_DNA"/>
</dbReference>
<feature type="transmembrane region" description="Helical" evidence="2">
    <location>
        <begin position="79"/>
        <end position="97"/>
    </location>
</feature>
<gene>
    <name evidence="3" type="ORF">CAP_0527</name>
</gene>
<name>A0A017SU34_9BACT</name>
<keyword evidence="2" id="KW-0812">Transmembrane</keyword>
<sequence length="161" mass="16735">MLPEARLGQARGSSGRVVPAPGGDEARPAAHDDATAGFPPAPSSLTTSTRTEVADMPLLTAHALTEVANAQGRDLGESWILCAVLLAIALVCVAWSIPTSGMSAVFALLCLVLIGLEHARARARFRRSVVRAGLTRGLSEQEAEAAARALVKAWDTSRPGS</sequence>
<evidence type="ECO:0000313" key="3">
    <source>
        <dbReference type="EMBL" id="EYF00493.1"/>
    </source>
</evidence>
<evidence type="ECO:0000256" key="1">
    <source>
        <dbReference type="SAM" id="MobiDB-lite"/>
    </source>
</evidence>
<protein>
    <submittedName>
        <fullName evidence="3">Uncharacterized protein</fullName>
    </submittedName>
</protein>
<dbReference type="Proteomes" id="UP000019678">
    <property type="component" value="Unassembled WGS sequence"/>
</dbReference>
<keyword evidence="2" id="KW-1133">Transmembrane helix</keyword>
<organism evidence="3 4">
    <name type="scientific">Chondromyces apiculatus DSM 436</name>
    <dbReference type="NCBI Taxonomy" id="1192034"/>
    <lineage>
        <taxon>Bacteria</taxon>
        <taxon>Pseudomonadati</taxon>
        <taxon>Myxococcota</taxon>
        <taxon>Polyangia</taxon>
        <taxon>Polyangiales</taxon>
        <taxon>Polyangiaceae</taxon>
        <taxon>Chondromyces</taxon>
    </lineage>
</organism>
<dbReference type="AlphaFoldDB" id="A0A017SU34"/>
<keyword evidence="2" id="KW-0472">Membrane</keyword>
<evidence type="ECO:0000313" key="4">
    <source>
        <dbReference type="Proteomes" id="UP000019678"/>
    </source>
</evidence>
<dbReference type="STRING" id="1192034.CAP_0527"/>
<feature type="transmembrane region" description="Helical" evidence="2">
    <location>
        <begin position="103"/>
        <end position="121"/>
    </location>
</feature>
<dbReference type="RefSeq" id="WP_044251141.1">
    <property type="nucleotide sequence ID" value="NZ_ASRX01000108.1"/>
</dbReference>
<reference evidence="3 4" key="1">
    <citation type="submission" date="2013-05" db="EMBL/GenBank/DDBJ databases">
        <title>Genome assembly of Chondromyces apiculatus DSM 436.</title>
        <authorList>
            <person name="Sharma G."/>
            <person name="Khatri I."/>
            <person name="Kaur C."/>
            <person name="Mayilraj S."/>
            <person name="Subramanian S."/>
        </authorList>
    </citation>
    <scope>NUCLEOTIDE SEQUENCE [LARGE SCALE GENOMIC DNA]</scope>
    <source>
        <strain evidence="3 4">DSM 436</strain>
    </source>
</reference>
<feature type="region of interest" description="Disordered" evidence="1">
    <location>
        <begin position="1"/>
        <end position="47"/>
    </location>
</feature>
<feature type="compositionally biased region" description="Basic and acidic residues" evidence="1">
    <location>
        <begin position="24"/>
        <end position="34"/>
    </location>
</feature>
<proteinExistence type="predicted"/>
<accession>A0A017SU34</accession>